<dbReference type="Proteomes" id="UP001142078">
    <property type="component" value="Unassembled WGS sequence"/>
</dbReference>
<protein>
    <submittedName>
        <fullName evidence="2">Metallophosphoesterase family protein</fullName>
    </submittedName>
</protein>
<gene>
    <name evidence="2" type="ORF">NSA23_08625</name>
</gene>
<dbReference type="InterPro" id="IPR004843">
    <property type="entry name" value="Calcineurin-like_PHP"/>
</dbReference>
<accession>A0A9X2MNA7</accession>
<keyword evidence="3" id="KW-1185">Reference proteome</keyword>
<dbReference type="GO" id="GO:0016787">
    <property type="term" value="F:hydrolase activity"/>
    <property type="evidence" value="ECO:0007669"/>
    <property type="project" value="InterPro"/>
</dbReference>
<dbReference type="EMBL" id="JANJZL010000004">
    <property type="protein sequence ID" value="MCR2044181.1"/>
    <property type="molecule type" value="Genomic_DNA"/>
</dbReference>
<name>A0A9X2MNA7_9FIRM</name>
<dbReference type="Pfam" id="PF00149">
    <property type="entry name" value="Metallophos"/>
    <property type="match status" value="1"/>
</dbReference>
<evidence type="ECO:0000313" key="2">
    <source>
        <dbReference type="EMBL" id="MCR2044181.1"/>
    </source>
</evidence>
<dbReference type="SUPFAM" id="SSF56300">
    <property type="entry name" value="Metallo-dependent phosphatases"/>
    <property type="match status" value="1"/>
</dbReference>
<comment type="caution">
    <text evidence="2">The sequence shown here is derived from an EMBL/GenBank/DDBJ whole genome shotgun (WGS) entry which is preliminary data.</text>
</comment>
<proteinExistence type="predicted"/>
<evidence type="ECO:0000259" key="1">
    <source>
        <dbReference type="Pfam" id="PF00149"/>
    </source>
</evidence>
<sequence>MQNIYLISDTHFGQRFAVKFFRRPFKNIKEMHKALIKNWNDNIDENDIVLILGDFYGGNKIFSHFLLRKLNGEKILVKGNHDFKFRLKRLIETKKIKIYNKIEFFLDDYHFVLTHKPIKNIHEHTINIHGHHHRVLLPSKFEQNKYFNVAVDHNDYKPISIKKIVEDKLGASNINLVDIIEQIKCPNANVQYAFA</sequence>
<dbReference type="OrthoDB" id="5380073at2"/>
<dbReference type="AlphaFoldDB" id="A0A9X2MNA7"/>
<evidence type="ECO:0000313" key="3">
    <source>
        <dbReference type="Proteomes" id="UP001142078"/>
    </source>
</evidence>
<organism evidence="2 3">
    <name type="scientific">Anaerosalibacter massiliensis</name>
    <dbReference type="NCBI Taxonomy" id="1347392"/>
    <lineage>
        <taxon>Bacteria</taxon>
        <taxon>Bacillati</taxon>
        <taxon>Bacillota</taxon>
        <taxon>Tissierellia</taxon>
        <taxon>Tissierellales</taxon>
        <taxon>Sporanaerobacteraceae</taxon>
        <taxon>Anaerosalibacter</taxon>
    </lineage>
</organism>
<feature type="domain" description="Calcineurin-like phosphoesterase" evidence="1">
    <location>
        <begin position="4"/>
        <end position="143"/>
    </location>
</feature>
<dbReference type="InterPro" id="IPR029052">
    <property type="entry name" value="Metallo-depent_PP-like"/>
</dbReference>
<dbReference type="Gene3D" id="3.60.21.10">
    <property type="match status" value="1"/>
</dbReference>
<dbReference type="RefSeq" id="WP_050069845.1">
    <property type="nucleotide sequence ID" value="NZ_CABKTM010000049.1"/>
</dbReference>
<reference evidence="2" key="1">
    <citation type="submission" date="2022-07" db="EMBL/GenBank/DDBJ databases">
        <title>Enhanced cultured diversity of the mouse gut microbiota enables custom-made synthetic communities.</title>
        <authorList>
            <person name="Afrizal A."/>
        </authorList>
    </citation>
    <scope>NUCLEOTIDE SEQUENCE</scope>
    <source>
        <strain evidence="2">DSM 29482</strain>
    </source>
</reference>